<feature type="transmembrane region" description="Helical" evidence="8">
    <location>
        <begin position="72"/>
        <end position="90"/>
    </location>
</feature>
<feature type="domain" description="ABC transmembrane type-1" evidence="10">
    <location>
        <begin position="38"/>
        <end position="318"/>
    </location>
</feature>
<evidence type="ECO:0000313" key="11">
    <source>
        <dbReference type="EMBL" id="TCT13074.1"/>
    </source>
</evidence>
<dbReference type="Proteomes" id="UP000294902">
    <property type="component" value="Unassembled WGS sequence"/>
</dbReference>
<feature type="transmembrane region" description="Helical" evidence="8">
    <location>
        <begin position="285"/>
        <end position="303"/>
    </location>
</feature>
<dbReference type="PROSITE" id="PS50929">
    <property type="entry name" value="ABC_TM1F"/>
    <property type="match status" value="1"/>
</dbReference>
<protein>
    <submittedName>
        <fullName evidence="11">ATP-binding cassette subfamily B protein</fullName>
    </submittedName>
</protein>
<dbReference type="OrthoDB" id="9762778at2"/>
<keyword evidence="7 8" id="KW-0472">Membrane</keyword>
<dbReference type="Pfam" id="PF00664">
    <property type="entry name" value="ABC_membrane"/>
    <property type="match status" value="1"/>
</dbReference>
<dbReference type="RefSeq" id="WP_132253370.1">
    <property type="nucleotide sequence ID" value="NZ_SMAL01000009.1"/>
</dbReference>
<sequence length="588" mass="66937">MPINTFREDETTKEVIKIHTIKRLFRYMINYKKEVISVLLLMSIIVSVNIINPILIKIAIDNYIAFDNYNGLIRIGILAIIINLISMVCIKRRIIIMSKVSNEILLTIRQELYTHIQKLAFNFFDSRPVGKILARIIGDVNSLKDILNNSVITLIPDFITIIAVAIIMLLMNFRLALAALSMLPFLIFIMNYIQIKAHKRWQDFRNKNSNMNAFTHEDFSGMRVVQSFAAEGQTSDTFEKLLQEHKKSFISAFKLSNIFWPIVEVSWGVGTVLVFYFGVRLLGTGTITVGLLVAFTSYISMFWHPIMNLSNFYNQLITNLAGAERIFEIMDIEPDIKDVDEAKEMEQISGKVQFKKVSFEYEKNIKVLDDVSFTIEPGEAIALVGPTGAGKTTIINLISRFYDIQKGDILIDDVNIKEVTIESLRSQMGIMTQDTVLFSGTIKDNIRYGKLDATDEEIIQAAKSVYAHEFIENLEQGYDTEINERGVRLSVGQRQLIAFARTIISNPRILILDEATSSIDTKTERLVQKGIEALLEGRTSFVIAHRLSTIQKANRIFVVADGKIIEEGTHRKLLEIKGLYYNLYKAQV</sequence>
<dbReference type="FunFam" id="3.40.50.300:FF:000287">
    <property type="entry name" value="Multidrug ABC transporter ATP-binding protein"/>
    <property type="match status" value="1"/>
</dbReference>
<dbReference type="PANTHER" id="PTHR43394:SF1">
    <property type="entry name" value="ATP-BINDING CASSETTE SUB-FAMILY B MEMBER 10, MITOCHONDRIAL"/>
    <property type="match status" value="1"/>
</dbReference>
<dbReference type="GO" id="GO:0005524">
    <property type="term" value="F:ATP binding"/>
    <property type="evidence" value="ECO:0007669"/>
    <property type="project" value="UniProtKB-KW"/>
</dbReference>
<feature type="domain" description="ABC transporter" evidence="9">
    <location>
        <begin position="352"/>
        <end position="586"/>
    </location>
</feature>
<evidence type="ECO:0000256" key="8">
    <source>
        <dbReference type="SAM" id="Phobius"/>
    </source>
</evidence>
<keyword evidence="4" id="KW-0547">Nucleotide-binding</keyword>
<proteinExistence type="predicted"/>
<dbReference type="InterPro" id="IPR039421">
    <property type="entry name" value="Type_1_exporter"/>
</dbReference>
<dbReference type="InterPro" id="IPR017871">
    <property type="entry name" value="ABC_transporter-like_CS"/>
</dbReference>
<dbReference type="Gene3D" id="3.40.50.300">
    <property type="entry name" value="P-loop containing nucleotide triphosphate hydrolases"/>
    <property type="match status" value="1"/>
</dbReference>
<dbReference type="EMBL" id="SMAL01000009">
    <property type="protein sequence ID" value="TCT13074.1"/>
    <property type="molecule type" value="Genomic_DNA"/>
</dbReference>
<evidence type="ECO:0000256" key="1">
    <source>
        <dbReference type="ARBA" id="ARBA00004651"/>
    </source>
</evidence>
<dbReference type="PANTHER" id="PTHR43394">
    <property type="entry name" value="ATP-DEPENDENT PERMEASE MDL1, MITOCHONDRIAL"/>
    <property type="match status" value="1"/>
</dbReference>
<evidence type="ECO:0000256" key="4">
    <source>
        <dbReference type="ARBA" id="ARBA00022741"/>
    </source>
</evidence>
<name>A0A4R3MIC7_9FIRM</name>
<evidence type="ECO:0000256" key="5">
    <source>
        <dbReference type="ARBA" id="ARBA00022840"/>
    </source>
</evidence>
<feature type="transmembrane region" description="Helical" evidence="8">
    <location>
        <begin position="151"/>
        <end position="170"/>
    </location>
</feature>
<comment type="subcellular location">
    <subcellularLocation>
        <location evidence="1">Cell membrane</location>
        <topology evidence="1">Multi-pass membrane protein</topology>
    </subcellularLocation>
</comment>
<evidence type="ECO:0000259" key="9">
    <source>
        <dbReference type="PROSITE" id="PS50893"/>
    </source>
</evidence>
<organism evidence="11 12">
    <name type="scientific">Natranaerovirga pectinivora</name>
    <dbReference type="NCBI Taxonomy" id="682400"/>
    <lineage>
        <taxon>Bacteria</taxon>
        <taxon>Bacillati</taxon>
        <taxon>Bacillota</taxon>
        <taxon>Clostridia</taxon>
        <taxon>Lachnospirales</taxon>
        <taxon>Natranaerovirgaceae</taxon>
        <taxon>Natranaerovirga</taxon>
    </lineage>
</organism>
<keyword evidence="12" id="KW-1185">Reference proteome</keyword>
<gene>
    <name evidence="11" type="ORF">EDC18_10937</name>
</gene>
<dbReference type="SMART" id="SM00382">
    <property type="entry name" value="AAA"/>
    <property type="match status" value="1"/>
</dbReference>
<dbReference type="GO" id="GO:0015421">
    <property type="term" value="F:ABC-type oligopeptide transporter activity"/>
    <property type="evidence" value="ECO:0007669"/>
    <property type="project" value="TreeGrafter"/>
</dbReference>
<evidence type="ECO:0000256" key="7">
    <source>
        <dbReference type="ARBA" id="ARBA00023136"/>
    </source>
</evidence>
<accession>A0A4R3MIC7</accession>
<dbReference type="GO" id="GO:0005886">
    <property type="term" value="C:plasma membrane"/>
    <property type="evidence" value="ECO:0007669"/>
    <property type="project" value="UniProtKB-SubCell"/>
</dbReference>
<feature type="transmembrane region" description="Helical" evidence="8">
    <location>
        <begin position="176"/>
        <end position="195"/>
    </location>
</feature>
<feature type="transmembrane region" description="Helical" evidence="8">
    <location>
        <begin position="258"/>
        <end position="279"/>
    </location>
</feature>
<keyword evidence="2" id="KW-0813">Transport</keyword>
<dbReference type="PROSITE" id="PS50893">
    <property type="entry name" value="ABC_TRANSPORTER_2"/>
    <property type="match status" value="1"/>
</dbReference>
<keyword evidence="3 8" id="KW-0812">Transmembrane</keyword>
<dbReference type="PROSITE" id="PS00211">
    <property type="entry name" value="ABC_TRANSPORTER_1"/>
    <property type="match status" value="1"/>
</dbReference>
<dbReference type="SUPFAM" id="SSF90123">
    <property type="entry name" value="ABC transporter transmembrane region"/>
    <property type="match status" value="1"/>
</dbReference>
<dbReference type="GO" id="GO:0016887">
    <property type="term" value="F:ATP hydrolysis activity"/>
    <property type="evidence" value="ECO:0007669"/>
    <property type="project" value="InterPro"/>
</dbReference>
<dbReference type="InterPro" id="IPR003593">
    <property type="entry name" value="AAA+_ATPase"/>
</dbReference>
<dbReference type="SUPFAM" id="SSF52540">
    <property type="entry name" value="P-loop containing nucleoside triphosphate hydrolases"/>
    <property type="match status" value="1"/>
</dbReference>
<evidence type="ECO:0000259" key="10">
    <source>
        <dbReference type="PROSITE" id="PS50929"/>
    </source>
</evidence>
<dbReference type="InterPro" id="IPR003439">
    <property type="entry name" value="ABC_transporter-like_ATP-bd"/>
</dbReference>
<keyword evidence="6 8" id="KW-1133">Transmembrane helix</keyword>
<dbReference type="AlphaFoldDB" id="A0A4R3MIC7"/>
<feature type="transmembrane region" description="Helical" evidence="8">
    <location>
        <begin position="35"/>
        <end position="60"/>
    </location>
</feature>
<evidence type="ECO:0000313" key="12">
    <source>
        <dbReference type="Proteomes" id="UP000294902"/>
    </source>
</evidence>
<dbReference type="Gene3D" id="1.20.1560.10">
    <property type="entry name" value="ABC transporter type 1, transmembrane domain"/>
    <property type="match status" value="1"/>
</dbReference>
<evidence type="ECO:0000256" key="3">
    <source>
        <dbReference type="ARBA" id="ARBA00022692"/>
    </source>
</evidence>
<evidence type="ECO:0000256" key="2">
    <source>
        <dbReference type="ARBA" id="ARBA00022448"/>
    </source>
</evidence>
<dbReference type="InterPro" id="IPR036640">
    <property type="entry name" value="ABC1_TM_sf"/>
</dbReference>
<keyword evidence="5 11" id="KW-0067">ATP-binding</keyword>
<dbReference type="Pfam" id="PF00005">
    <property type="entry name" value="ABC_tran"/>
    <property type="match status" value="1"/>
</dbReference>
<evidence type="ECO:0000256" key="6">
    <source>
        <dbReference type="ARBA" id="ARBA00022989"/>
    </source>
</evidence>
<comment type="caution">
    <text evidence="11">The sequence shown here is derived from an EMBL/GenBank/DDBJ whole genome shotgun (WGS) entry which is preliminary data.</text>
</comment>
<dbReference type="CDD" id="cd18545">
    <property type="entry name" value="ABC_6TM_YknV_like"/>
    <property type="match status" value="1"/>
</dbReference>
<reference evidence="11 12" key="1">
    <citation type="submission" date="2019-03" db="EMBL/GenBank/DDBJ databases">
        <title>Genomic Encyclopedia of Type Strains, Phase IV (KMG-IV): sequencing the most valuable type-strain genomes for metagenomic binning, comparative biology and taxonomic classification.</title>
        <authorList>
            <person name="Goeker M."/>
        </authorList>
    </citation>
    <scope>NUCLEOTIDE SEQUENCE [LARGE SCALE GENOMIC DNA]</scope>
    <source>
        <strain evidence="11 12">DSM 24629</strain>
    </source>
</reference>
<dbReference type="InterPro" id="IPR027417">
    <property type="entry name" value="P-loop_NTPase"/>
</dbReference>
<dbReference type="InterPro" id="IPR011527">
    <property type="entry name" value="ABC1_TM_dom"/>
</dbReference>